<comment type="caution">
    <text evidence="4">The sequence shown here is derived from an EMBL/GenBank/DDBJ whole genome shotgun (WGS) entry which is preliminary data.</text>
</comment>
<dbReference type="SMART" id="SM00267">
    <property type="entry name" value="GGDEF"/>
    <property type="match status" value="1"/>
</dbReference>
<dbReference type="PROSITE" id="PS50887">
    <property type="entry name" value="GGDEF"/>
    <property type="match status" value="1"/>
</dbReference>
<dbReference type="SUPFAM" id="SSF141868">
    <property type="entry name" value="EAL domain-like"/>
    <property type="match status" value="1"/>
</dbReference>
<feature type="transmembrane region" description="Helical" evidence="1">
    <location>
        <begin position="163"/>
        <end position="182"/>
    </location>
</feature>
<dbReference type="Gene3D" id="3.30.70.270">
    <property type="match status" value="1"/>
</dbReference>
<name>A0ABW1H8R4_9ACTN</name>
<feature type="domain" description="EAL" evidence="2">
    <location>
        <begin position="516"/>
        <end position="767"/>
    </location>
</feature>
<dbReference type="InterPro" id="IPR050706">
    <property type="entry name" value="Cyclic-di-GMP_PDE-like"/>
</dbReference>
<keyword evidence="1" id="KW-0812">Transmembrane</keyword>
<dbReference type="PANTHER" id="PTHR33121">
    <property type="entry name" value="CYCLIC DI-GMP PHOSPHODIESTERASE PDEF"/>
    <property type="match status" value="1"/>
</dbReference>
<protein>
    <submittedName>
        <fullName evidence="4">EAL domain-containing protein</fullName>
    </submittedName>
</protein>
<dbReference type="SUPFAM" id="SSF55073">
    <property type="entry name" value="Nucleotide cyclase"/>
    <property type="match status" value="1"/>
</dbReference>
<dbReference type="Pfam" id="PF00563">
    <property type="entry name" value="EAL"/>
    <property type="match status" value="1"/>
</dbReference>
<dbReference type="Gene3D" id="3.20.20.450">
    <property type="entry name" value="EAL domain"/>
    <property type="match status" value="1"/>
</dbReference>
<evidence type="ECO:0000256" key="1">
    <source>
        <dbReference type="SAM" id="Phobius"/>
    </source>
</evidence>
<keyword evidence="1" id="KW-1133">Transmembrane helix</keyword>
<evidence type="ECO:0000259" key="3">
    <source>
        <dbReference type="PROSITE" id="PS50887"/>
    </source>
</evidence>
<dbReference type="EMBL" id="JBHSQS010000008">
    <property type="protein sequence ID" value="MFC5924837.1"/>
    <property type="molecule type" value="Genomic_DNA"/>
</dbReference>
<dbReference type="InterPro" id="IPR029787">
    <property type="entry name" value="Nucleotide_cyclase"/>
</dbReference>
<dbReference type="PROSITE" id="PS50883">
    <property type="entry name" value="EAL"/>
    <property type="match status" value="1"/>
</dbReference>
<sequence>MLLAYPFRVLVPRRAAPEAAVSTAVALLVLAGEASLVPTPMVIALAGGAGATLAGVRLSRLASRRQAARRTAGVLLDAAVVAAGLTAAVLPLTDTASQAAALVGSLIVAVLSVAGLRQLPGRTRPPVRVRLRGVVEATGPAVGLALAGWLLLPRDILPAPARLVAALVLGGLGMAALNAFTGTRRRSATARCRGGVLLTLVGLALLATLPPAPAGRAALLAVPPLVLGMLLTALGAGDALDPVDAEPTAAPVAPTWLRVVLPAAVLLLTAGLHLGAGRAPDRTSVLLALAAVPPLVLRELLGGGDPTSTERPAAHRRRTGRAVRHRRAAEAGWFGLPDRPAVPHDDGVAWSALSRRPGPAGGGGGDRAALLDALAAIGDVPAPVGALLLVDLHVDGISPTVREDVLAEAVHRTRDVVSPDDLVTGCTSTGFAVVTAAGPVLAYALGIRLLSAFAPPYQLAGSMLRVQASIGLAEVSGVGPADVLRQAELARRRAVQLGRDRVEWYDAFLEEQLVRRLDLERELPGAVARGELDLVYQPVLDLADRQPVGAEALLRWRSPVLGTVLPAELLPVAEDLDLVGELEWWVLDRACRQLAGWSSGTRELWMAVNVTIRELTTPDFVQRIAAVLAAYGVPPDRLVVEVAEPRIAGDLPTVVARLAGLRSLGVRTALDDFRPEHASLAQLRRLPIDLLKVGPELVGARPDGQLPLIDVVVNVGERLGVEIVAEALESTAEVDGARLAGCRYGQGFALARPATAERVEAYFEEFPSPSR</sequence>
<dbReference type="SMART" id="SM00052">
    <property type="entry name" value="EAL"/>
    <property type="match status" value="1"/>
</dbReference>
<dbReference type="InterPro" id="IPR000160">
    <property type="entry name" value="GGDEF_dom"/>
</dbReference>
<feature type="domain" description="GGDEF" evidence="3">
    <location>
        <begin position="385"/>
        <end position="507"/>
    </location>
</feature>
<organism evidence="4 5">
    <name type="scientific">Micromonospora vulcania</name>
    <dbReference type="NCBI Taxonomy" id="1441873"/>
    <lineage>
        <taxon>Bacteria</taxon>
        <taxon>Bacillati</taxon>
        <taxon>Actinomycetota</taxon>
        <taxon>Actinomycetes</taxon>
        <taxon>Micromonosporales</taxon>
        <taxon>Micromonosporaceae</taxon>
        <taxon>Micromonospora</taxon>
    </lineage>
</organism>
<feature type="transmembrane region" description="Helical" evidence="1">
    <location>
        <begin position="41"/>
        <end position="59"/>
    </location>
</feature>
<feature type="transmembrane region" description="Helical" evidence="1">
    <location>
        <begin position="131"/>
        <end position="151"/>
    </location>
</feature>
<evidence type="ECO:0000259" key="2">
    <source>
        <dbReference type="PROSITE" id="PS50883"/>
    </source>
</evidence>
<dbReference type="Proteomes" id="UP001596226">
    <property type="component" value="Unassembled WGS sequence"/>
</dbReference>
<dbReference type="InterPro" id="IPR001633">
    <property type="entry name" value="EAL_dom"/>
</dbReference>
<dbReference type="PANTHER" id="PTHR33121:SF70">
    <property type="entry name" value="SIGNALING PROTEIN YKOW"/>
    <property type="match status" value="1"/>
</dbReference>
<keyword evidence="1" id="KW-0472">Membrane</keyword>
<feature type="transmembrane region" description="Helical" evidence="1">
    <location>
        <begin position="99"/>
        <end position="119"/>
    </location>
</feature>
<gene>
    <name evidence="4" type="ORF">ACFQGL_15945</name>
</gene>
<feature type="transmembrane region" description="Helical" evidence="1">
    <location>
        <begin position="71"/>
        <end position="93"/>
    </location>
</feature>
<dbReference type="InterPro" id="IPR035919">
    <property type="entry name" value="EAL_sf"/>
</dbReference>
<evidence type="ECO:0000313" key="5">
    <source>
        <dbReference type="Proteomes" id="UP001596226"/>
    </source>
</evidence>
<keyword evidence="5" id="KW-1185">Reference proteome</keyword>
<dbReference type="CDD" id="cd01948">
    <property type="entry name" value="EAL"/>
    <property type="match status" value="1"/>
</dbReference>
<dbReference type="InterPro" id="IPR043128">
    <property type="entry name" value="Rev_trsase/Diguanyl_cyclase"/>
</dbReference>
<dbReference type="RefSeq" id="WP_377512259.1">
    <property type="nucleotide sequence ID" value="NZ_JBHSQS010000008.1"/>
</dbReference>
<accession>A0ABW1H8R4</accession>
<feature type="transmembrane region" description="Helical" evidence="1">
    <location>
        <begin position="194"/>
        <end position="212"/>
    </location>
</feature>
<evidence type="ECO:0000313" key="4">
    <source>
        <dbReference type="EMBL" id="MFC5924837.1"/>
    </source>
</evidence>
<reference evidence="5" key="1">
    <citation type="journal article" date="2019" name="Int. J. Syst. Evol. Microbiol.">
        <title>The Global Catalogue of Microorganisms (GCM) 10K type strain sequencing project: providing services to taxonomists for standard genome sequencing and annotation.</title>
        <authorList>
            <consortium name="The Broad Institute Genomics Platform"/>
            <consortium name="The Broad Institute Genome Sequencing Center for Infectious Disease"/>
            <person name="Wu L."/>
            <person name="Ma J."/>
        </authorList>
    </citation>
    <scope>NUCLEOTIDE SEQUENCE [LARGE SCALE GENOMIC DNA]</scope>
    <source>
        <strain evidence="5">CGMCC 4.7144</strain>
    </source>
</reference>
<proteinExistence type="predicted"/>